<dbReference type="InterPro" id="IPR052017">
    <property type="entry name" value="TSUP"/>
</dbReference>
<evidence type="ECO:0000256" key="3">
    <source>
        <dbReference type="ARBA" id="ARBA00022448"/>
    </source>
</evidence>
<dbReference type="GO" id="GO:0005886">
    <property type="term" value="C:plasma membrane"/>
    <property type="evidence" value="ECO:0007669"/>
    <property type="project" value="UniProtKB-SubCell"/>
</dbReference>
<feature type="transmembrane region" description="Helical" evidence="8">
    <location>
        <begin position="138"/>
        <end position="165"/>
    </location>
</feature>
<comment type="subcellular location">
    <subcellularLocation>
        <location evidence="1 8">Cell membrane</location>
        <topology evidence="1 8">Multi-pass membrane protein</topology>
    </subcellularLocation>
</comment>
<gene>
    <name evidence="9" type="ORF">NWE54_19140</name>
</gene>
<protein>
    <recommendedName>
        <fullName evidence="8">Probable membrane transporter protein</fullName>
    </recommendedName>
</protein>
<evidence type="ECO:0000256" key="1">
    <source>
        <dbReference type="ARBA" id="ARBA00004651"/>
    </source>
</evidence>
<dbReference type="EMBL" id="CP102774">
    <property type="protein sequence ID" value="UZF85915.1"/>
    <property type="molecule type" value="Genomic_DNA"/>
</dbReference>
<feature type="transmembrane region" description="Helical" evidence="8">
    <location>
        <begin position="37"/>
        <end position="60"/>
    </location>
</feature>
<feature type="transmembrane region" description="Helical" evidence="8">
    <location>
        <begin position="12"/>
        <end position="31"/>
    </location>
</feature>
<evidence type="ECO:0000256" key="6">
    <source>
        <dbReference type="ARBA" id="ARBA00022989"/>
    </source>
</evidence>
<dbReference type="InterPro" id="IPR002781">
    <property type="entry name" value="TM_pro_TauE-like"/>
</dbReference>
<dbReference type="AlphaFoldDB" id="A0A9E8CKM9"/>
<evidence type="ECO:0000256" key="2">
    <source>
        <dbReference type="ARBA" id="ARBA00009142"/>
    </source>
</evidence>
<feature type="transmembrane region" description="Helical" evidence="8">
    <location>
        <begin position="185"/>
        <end position="213"/>
    </location>
</feature>
<feature type="transmembrane region" description="Helical" evidence="8">
    <location>
        <begin position="81"/>
        <end position="100"/>
    </location>
</feature>
<organism evidence="9">
    <name type="scientific">Bosea sp. NBC_00436</name>
    <dbReference type="NCBI Taxonomy" id="2969620"/>
    <lineage>
        <taxon>Bacteria</taxon>
        <taxon>Pseudomonadati</taxon>
        <taxon>Pseudomonadota</taxon>
        <taxon>Alphaproteobacteria</taxon>
        <taxon>Hyphomicrobiales</taxon>
        <taxon>Boseaceae</taxon>
        <taxon>Bosea</taxon>
    </lineage>
</organism>
<dbReference type="PANTHER" id="PTHR30269">
    <property type="entry name" value="TRANSMEMBRANE PROTEIN YFCA"/>
    <property type="match status" value="1"/>
</dbReference>
<keyword evidence="3" id="KW-0813">Transport</keyword>
<keyword evidence="7 8" id="KW-0472">Membrane</keyword>
<evidence type="ECO:0000256" key="5">
    <source>
        <dbReference type="ARBA" id="ARBA00022692"/>
    </source>
</evidence>
<evidence type="ECO:0000313" key="9">
    <source>
        <dbReference type="EMBL" id="UZF85915.1"/>
    </source>
</evidence>
<evidence type="ECO:0000256" key="7">
    <source>
        <dbReference type="ARBA" id="ARBA00023136"/>
    </source>
</evidence>
<feature type="transmembrane region" description="Helical" evidence="8">
    <location>
        <begin position="106"/>
        <end position="126"/>
    </location>
</feature>
<evidence type="ECO:0000256" key="8">
    <source>
        <dbReference type="RuleBase" id="RU363041"/>
    </source>
</evidence>
<accession>A0A9E8CKM9</accession>
<keyword evidence="6 8" id="KW-1133">Transmembrane helix</keyword>
<sequence>MTIAGLQGPFSTGQVSACILVVFLTAIMRGYTGFGFALVAVPLLALIADPVTAVPMVLLLEVVGSLQLLPGLWRSAHLRSVLLLVAGALLATPIGLYGLAALPADVMRLVIALVVLATTCALAAGLKARREPGAPATFGVGILSGLLNGAAAMSGPPVVLFYLNAETAMHVGRASIVLYFLLSDTVAIGFAGASGLLVASTALLAAVTIPALFLGQLIGTRLFRSALQRHYRVVAIVILLAVSGFAIVQSLHALWGSGG</sequence>
<dbReference type="Pfam" id="PF01925">
    <property type="entry name" value="TauE"/>
    <property type="match status" value="1"/>
</dbReference>
<reference evidence="9" key="1">
    <citation type="submission" date="2022-08" db="EMBL/GenBank/DDBJ databases">
        <title>Complete Genome Sequences of 2 Bosea sp. soil isolates.</title>
        <authorList>
            <person name="Alvarez Arevalo M."/>
            <person name="Sterndorff E.B."/>
            <person name="Faurdal D."/>
            <person name="Joergensen T.S."/>
            <person name="Weber T."/>
        </authorList>
    </citation>
    <scope>NUCLEOTIDE SEQUENCE</scope>
    <source>
        <strain evidence="9">NBC_00436</strain>
    </source>
</reference>
<feature type="transmembrane region" description="Helical" evidence="8">
    <location>
        <begin position="233"/>
        <end position="255"/>
    </location>
</feature>
<dbReference type="PANTHER" id="PTHR30269:SF37">
    <property type="entry name" value="MEMBRANE TRANSPORTER PROTEIN"/>
    <property type="match status" value="1"/>
</dbReference>
<evidence type="ECO:0000256" key="4">
    <source>
        <dbReference type="ARBA" id="ARBA00022475"/>
    </source>
</evidence>
<comment type="similarity">
    <text evidence="2 8">Belongs to the 4-toluene sulfonate uptake permease (TSUP) (TC 2.A.102) family.</text>
</comment>
<keyword evidence="5 8" id="KW-0812">Transmembrane</keyword>
<keyword evidence="4 8" id="KW-1003">Cell membrane</keyword>
<name>A0A9E8CKM9_9HYPH</name>
<proteinExistence type="inferred from homology"/>